<dbReference type="Gene3D" id="3.30.110.60">
    <property type="entry name" value="YhbY-like"/>
    <property type="match status" value="1"/>
</dbReference>
<protein>
    <submittedName>
        <fullName evidence="4">YhbY family RNA-binding protein</fullName>
    </submittedName>
</protein>
<dbReference type="PROSITE" id="PS51295">
    <property type="entry name" value="CRM"/>
    <property type="match status" value="1"/>
</dbReference>
<organism evidence="4">
    <name type="scientific">Candidatus Aciduliprofundum boonei</name>
    <dbReference type="NCBI Taxonomy" id="379547"/>
    <lineage>
        <taxon>Archaea</taxon>
        <taxon>Methanobacteriati</taxon>
        <taxon>Thermoplasmatota</taxon>
        <taxon>DHVE2 group</taxon>
        <taxon>Candidatus Aciduliprofundum</taxon>
    </lineage>
</organism>
<dbReference type="SMART" id="SM01103">
    <property type="entry name" value="CRS1_YhbY"/>
    <property type="match status" value="1"/>
</dbReference>
<dbReference type="InterPro" id="IPR001890">
    <property type="entry name" value="RNA-binding_CRM"/>
</dbReference>
<evidence type="ECO:0000313" key="4">
    <source>
        <dbReference type="EMBL" id="HHE75710.1"/>
    </source>
</evidence>
<evidence type="ECO:0000256" key="2">
    <source>
        <dbReference type="PROSITE-ProRule" id="PRU00626"/>
    </source>
</evidence>
<name>A0A7J3T9F3_9ARCH</name>
<dbReference type="GO" id="GO:0003723">
    <property type="term" value="F:RNA binding"/>
    <property type="evidence" value="ECO:0007669"/>
    <property type="project" value="UniProtKB-UniRule"/>
</dbReference>
<reference evidence="4" key="1">
    <citation type="journal article" date="2020" name="mSystems">
        <title>Genome- and Community-Level Interaction Insights into Carbon Utilization and Element Cycling Functions of Hydrothermarchaeota in Hydrothermal Sediment.</title>
        <authorList>
            <person name="Zhou Z."/>
            <person name="Liu Y."/>
            <person name="Xu W."/>
            <person name="Pan J."/>
            <person name="Luo Z.H."/>
            <person name="Li M."/>
        </authorList>
    </citation>
    <scope>NUCLEOTIDE SEQUENCE [LARGE SCALE GENOMIC DNA]</scope>
    <source>
        <strain evidence="4">HyVt-85</strain>
    </source>
</reference>
<dbReference type="EMBL" id="DRTM01000084">
    <property type="protein sequence ID" value="HHE75710.1"/>
    <property type="molecule type" value="Genomic_DNA"/>
</dbReference>
<dbReference type="SUPFAM" id="SSF75471">
    <property type="entry name" value="YhbY-like"/>
    <property type="match status" value="1"/>
</dbReference>
<evidence type="ECO:0000256" key="1">
    <source>
        <dbReference type="ARBA" id="ARBA00022884"/>
    </source>
</evidence>
<keyword evidence="1 2" id="KW-0694">RNA-binding</keyword>
<feature type="domain" description="CRM" evidence="3">
    <location>
        <begin position="1"/>
        <end position="73"/>
    </location>
</feature>
<proteinExistence type="predicted"/>
<dbReference type="Pfam" id="PF01985">
    <property type="entry name" value="CRS1_YhbY"/>
    <property type="match status" value="1"/>
</dbReference>
<dbReference type="AlphaFoldDB" id="A0A7J3T9F3"/>
<sequence length="73" mass="8519">MELKATVQIGKKGMTEEVIEEIKAQLKKRKIVKIRFLKNADRENFKEKVESIAKKVGAQIVEIKGYTFILRRE</sequence>
<gene>
    <name evidence="4" type="ORF">ENL31_01105</name>
</gene>
<accession>A0A7J3T9F3</accession>
<comment type="caution">
    <text evidence="4">The sequence shown here is derived from an EMBL/GenBank/DDBJ whole genome shotgun (WGS) entry which is preliminary data.</text>
</comment>
<dbReference type="PANTHER" id="PTHR40065:SF3">
    <property type="entry name" value="RNA-BINDING PROTEIN YHBY"/>
    <property type="match status" value="1"/>
</dbReference>
<dbReference type="InterPro" id="IPR035920">
    <property type="entry name" value="YhbY-like_sf"/>
</dbReference>
<evidence type="ECO:0000259" key="3">
    <source>
        <dbReference type="PROSITE" id="PS51295"/>
    </source>
</evidence>
<dbReference type="InterPro" id="IPR051925">
    <property type="entry name" value="RNA-binding_domain"/>
</dbReference>
<dbReference type="Proteomes" id="UP000886130">
    <property type="component" value="Unassembled WGS sequence"/>
</dbReference>
<dbReference type="PANTHER" id="PTHR40065">
    <property type="entry name" value="RNA-BINDING PROTEIN YHBY"/>
    <property type="match status" value="1"/>
</dbReference>